<dbReference type="InterPro" id="IPR002347">
    <property type="entry name" value="SDR_fam"/>
</dbReference>
<keyword evidence="2" id="KW-0560">Oxidoreductase</keyword>
<dbReference type="GeneTree" id="ENSGT00940000160204"/>
<keyword evidence="7" id="KW-1185">Reference proteome</keyword>
<dbReference type="AlphaFoldDB" id="A0A8C6YH18"/>
<dbReference type="GO" id="GO:0004303">
    <property type="term" value="F:estradiol 17-beta-dehydrogenase [NAD(P)+] activity"/>
    <property type="evidence" value="ECO:0007669"/>
    <property type="project" value="TreeGrafter"/>
</dbReference>
<evidence type="ECO:0000256" key="3">
    <source>
        <dbReference type="RuleBase" id="RU000363"/>
    </source>
</evidence>
<evidence type="ECO:0000313" key="7">
    <source>
        <dbReference type="Proteomes" id="UP000694559"/>
    </source>
</evidence>
<dbReference type="PRINTS" id="PR00081">
    <property type="entry name" value="GDHRDH"/>
</dbReference>
<dbReference type="OMA" id="KKCMAVN"/>
<keyword evidence="4" id="KW-0812">Transmembrane</keyword>
<reference evidence="6" key="1">
    <citation type="submission" date="2025-08" db="UniProtKB">
        <authorList>
            <consortium name="Ensembl"/>
        </authorList>
    </citation>
    <scope>IDENTIFICATION</scope>
</reference>
<dbReference type="PANTHER" id="PTHR43313">
    <property type="entry name" value="SHORT-CHAIN DEHYDROGENASE/REDUCTASE FAMILY 9C"/>
    <property type="match status" value="1"/>
</dbReference>
<sequence>MIVAVFPFKLQSCVLLLLDWLMELMYADWMAFPETLCGTDSGIGHELAKYLDSLGFTIFAGVLSATGHGAKSLKETCSERLSILQLDITSSAQIKEAYLEIRRKLQQEGMLWAVINNAGILGFIADGELLPMSSYKQCMDVNFFGPVEISKMFLPLLRQSKGRIINISSLAGGIPMPRFAAYGASKAALSMFSGVMRQELSKWGIKVAVLHPSGFKTSIGGNPEDWKKEEQVILGSLAPDVKKDYGEDYIHNLKMFLGEMSSISSSDLSPVFSDVLHALLAEQPKGLYTPGKNSYLFLLSSLFQRFISIFFPDLLFGLIQSVYIYIFPPMILLRSI</sequence>
<accession>A0A8C6YH18</accession>
<comment type="similarity">
    <text evidence="1 3">Belongs to the short-chain dehydrogenases/reductases (SDR) family.</text>
</comment>
<dbReference type="SUPFAM" id="SSF51735">
    <property type="entry name" value="NAD(P)-binding Rossmann-fold domains"/>
    <property type="match status" value="1"/>
</dbReference>
<evidence type="ECO:0000313" key="6">
    <source>
        <dbReference type="Ensembl" id="ENSNNAP00000028788.1"/>
    </source>
</evidence>
<keyword evidence="4" id="KW-0472">Membrane</keyword>
<dbReference type="PROSITE" id="PS00061">
    <property type="entry name" value="ADH_SHORT"/>
    <property type="match status" value="1"/>
</dbReference>
<dbReference type="Proteomes" id="UP000694559">
    <property type="component" value="Unplaced"/>
</dbReference>
<dbReference type="GO" id="GO:0008202">
    <property type="term" value="P:steroid metabolic process"/>
    <property type="evidence" value="ECO:0007669"/>
    <property type="project" value="TreeGrafter"/>
</dbReference>
<name>A0A8C6YH18_NAJNA</name>
<dbReference type="PANTHER" id="PTHR43313:SF3">
    <property type="entry name" value="17-BETA-HYDROXYSTEROID DEHYDROGENASE TYPE 2"/>
    <property type="match status" value="1"/>
</dbReference>
<proteinExistence type="inferred from homology"/>
<dbReference type="Gene3D" id="3.40.50.720">
    <property type="entry name" value="NAD(P)-binding Rossmann-like Domain"/>
    <property type="match status" value="1"/>
</dbReference>
<feature type="chain" id="PRO_5034848591" evidence="5">
    <location>
        <begin position="28"/>
        <end position="336"/>
    </location>
</feature>
<dbReference type="InterPro" id="IPR036291">
    <property type="entry name" value="NAD(P)-bd_dom_sf"/>
</dbReference>
<keyword evidence="5" id="KW-0732">Signal</keyword>
<dbReference type="Pfam" id="PF00106">
    <property type="entry name" value="adh_short"/>
    <property type="match status" value="1"/>
</dbReference>
<dbReference type="PRINTS" id="PR00080">
    <property type="entry name" value="SDRFAMILY"/>
</dbReference>
<protein>
    <submittedName>
        <fullName evidence="6">Hydroxysteroid 17-beta dehydrogenase 2</fullName>
    </submittedName>
</protein>
<evidence type="ECO:0000256" key="5">
    <source>
        <dbReference type="SAM" id="SignalP"/>
    </source>
</evidence>
<organism evidence="6 7">
    <name type="scientific">Naja naja</name>
    <name type="common">Indian cobra</name>
    <dbReference type="NCBI Taxonomy" id="35670"/>
    <lineage>
        <taxon>Eukaryota</taxon>
        <taxon>Metazoa</taxon>
        <taxon>Chordata</taxon>
        <taxon>Craniata</taxon>
        <taxon>Vertebrata</taxon>
        <taxon>Euteleostomi</taxon>
        <taxon>Lepidosauria</taxon>
        <taxon>Squamata</taxon>
        <taxon>Bifurcata</taxon>
        <taxon>Unidentata</taxon>
        <taxon>Episquamata</taxon>
        <taxon>Toxicofera</taxon>
        <taxon>Serpentes</taxon>
        <taxon>Colubroidea</taxon>
        <taxon>Elapidae</taxon>
        <taxon>Elapinae</taxon>
        <taxon>Naja</taxon>
    </lineage>
</organism>
<reference evidence="6" key="2">
    <citation type="submission" date="2025-09" db="UniProtKB">
        <authorList>
            <consortium name="Ensembl"/>
        </authorList>
    </citation>
    <scope>IDENTIFICATION</scope>
</reference>
<feature type="signal peptide" evidence="5">
    <location>
        <begin position="1"/>
        <end position="27"/>
    </location>
</feature>
<dbReference type="Ensembl" id="ENSNNAT00000030173.1">
    <property type="protein sequence ID" value="ENSNNAP00000028788.1"/>
    <property type="gene ID" value="ENSNNAG00000018483.1"/>
</dbReference>
<evidence type="ECO:0000256" key="2">
    <source>
        <dbReference type="ARBA" id="ARBA00023002"/>
    </source>
</evidence>
<gene>
    <name evidence="6" type="primary">HSD17B2</name>
</gene>
<keyword evidence="4" id="KW-1133">Transmembrane helix</keyword>
<feature type="transmembrane region" description="Helical" evidence="4">
    <location>
        <begin position="306"/>
        <end position="326"/>
    </location>
</feature>
<dbReference type="OrthoDB" id="9876299at2759"/>
<evidence type="ECO:0000256" key="4">
    <source>
        <dbReference type="SAM" id="Phobius"/>
    </source>
</evidence>
<dbReference type="InterPro" id="IPR020904">
    <property type="entry name" value="Sc_DH/Rdtase_CS"/>
</dbReference>
<dbReference type="GO" id="GO:0047035">
    <property type="term" value="F:testosterone dehydrogenase (NAD+) activity"/>
    <property type="evidence" value="ECO:0007669"/>
    <property type="project" value="TreeGrafter"/>
</dbReference>
<evidence type="ECO:0000256" key="1">
    <source>
        <dbReference type="ARBA" id="ARBA00006484"/>
    </source>
</evidence>